<evidence type="ECO:0000313" key="4">
    <source>
        <dbReference type="Proteomes" id="UP000823936"/>
    </source>
</evidence>
<comment type="caution">
    <text evidence="3">The sequence shown here is derived from an EMBL/GenBank/DDBJ whole genome shotgun (WGS) entry which is preliminary data.</text>
</comment>
<feature type="transmembrane region" description="Helical" evidence="2">
    <location>
        <begin position="6"/>
        <end position="24"/>
    </location>
</feature>
<evidence type="ECO:0000256" key="1">
    <source>
        <dbReference type="SAM" id="MobiDB-lite"/>
    </source>
</evidence>
<gene>
    <name evidence="3" type="ORF">IAB12_03510</name>
</gene>
<proteinExistence type="predicted"/>
<sequence length="105" mass="12735">MSDLLIILITFVFFFCLFGMYYSYKMKKMKTMAALRKMEMEKGYEPGTYSYIEKKDKKKRKGKEDHSFSQQNERIKREAIIKGIEDLERRIDNIDTILKEKEERK</sequence>
<reference evidence="3" key="2">
    <citation type="submission" date="2021-04" db="EMBL/GenBank/DDBJ databases">
        <authorList>
            <person name="Gilroy R."/>
        </authorList>
    </citation>
    <scope>NUCLEOTIDE SEQUENCE</scope>
    <source>
        <strain evidence="3">Gambia11-129</strain>
    </source>
</reference>
<accession>A0A9D1TN16</accession>
<keyword evidence="2" id="KW-0812">Transmembrane</keyword>
<protein>
    <submittedName>
        <fullName evidence="3">Uncharacterized protein</fullName>
    </submittedName>
</protein>
<reference evidence="3" key="1">
    <citation type="journal article" date="2021" name="PeerJ">
        <title>Extensive microbial diversity within the chicken gut microbiome revealed by metagenomics and culture.</title>
        <authorList>
            <person name="Gilroy R."/>
            <person name="Ravi A."/>
            <person name="Getino M."/>
            <person name="Pursley I."/>
            <person name="Horton D.L."/>
            <person name="Alikhan N.F."/>
            <person name="Baker D."/>
            <person name="Gharbi K."/>
            <person name="Hall N."/>
            <person name="Watson M."/>
            <person name="Adriaenssens E.M."/>
            <person name="Foster-Nyarko E."/>
            <person name="Jarju S."/>
            <person name="Secka A."/>
            <person name="Antonio M."/>
            <person name="Oren A."/>
            <person name="Chaudhuri R.R."/>
            <person name="La Ragione R."/>
            <person name="Hildebrand F."/>
            <person name="Pallen M.J."/>
        </authorList>
    </citation>
    <scope>NUCLEOTIDE SEQUENCE</scope>
    <source>
        <strain evidence="3">Gambia11-129</strain>
    </source>
</reference>
<keyword evidence="2" id="KW-0472">Membrane</keyword>
<evidence type="ECO:0000256" key="2">
    <source>
        <dbReference type="SAM" id="Phobius"/>
    </source>
</evidence>
<feature type="compositionally biased region" description="Basic and acidic residues" evidence="1">
    <location>
        <begin position="62"/>
        <end position="74"/>
    </location>
</feature>
<organism evidence="3 4">
    <name type="scientific">Candidatus Ornithospirochaeta avicola</name>
    <dbReference type="NCBI Taxonomy" id="2840896"/>
    <lineage>
        <taxon>Bacteria</taxon>
        <taxon>Pseudomonadati</taxon>
        <taxon>Spirochaetota</taxon>
        <taxon>Spirochaetia</taxon>
        <taxon>Spirochaetales</taxon>
        <taxon>Spirochaetaceae</taxon>
        <taxon>Spirochaetaceae incertae sedis</taxon>
        <taxon>Candidatus Ornithospirochaeta</taxon>
    </lineage>
</organism>
<dbReference type="EMBL" id="DXHU01000015">
    <property type="protein sequence ID" value="HIV98833.1"/>
    <property type="molecule type" value="Genomic_DNA"/>
</dbReference>
<keyword evidence="2" id="KW-1133">Transmembrane helix</keyword>
<dbReference type="Proteomes" id="UP000823936">
    <property type="component" value="Unassembled WGS sequence"/>
</dbReference>
<dbReference type="AlphaFoldDB" id="A0A9D1TN16"/>
<name>A0A9D1TN16_9SPIO</name>
<evidence type="ECO:0000313" key="3">
    <source>
        <dbReference type="EMBL" id="HIV98833.1"/>
    </source>
</evidence>
<feature type="region of interest" description="Disordered" evidence="1">
    <location>
        <begin position="55"/>
        <end position="74"/>
    </location>
</feature>